<accession>A0A098S913</accession>
<comment type="subcellular location">
    <subcellularLocation>
        <location evidence="1">Cell membrane</location>
        <topology evidence="1">Multi-pass membrane protein</topology>
    </subcellularLocation>
</comment>
<dbReference type="PANTHER" id="PTHR30489:SF0">
    <property type="entry name" value="LIPOPROTEIN-RELEASING SYSTEM TRANSMEMBRANE PROTEIN LOLE"/>
    <property type="match status" value="1"/>
</dbReference>
<comment type="caution">
    <text evidence="10">The sequence shown here is derived from an EMBL/GenBank/DDBJ whole genome shotgun (WGS) entry which is preliminary data.</text>
</comment>
<dbReference type="InterPro" id="IPR003838">
    <property type="entry name" value="ABC3_permease_C"/>
</dbReference>
<evidence type="ECO:0000313" key="11">
    <source>
        <dbReference type="Proteomes" id="UP000029736"/>
    </source>
</evidence>
<dbReference type="InterPro" id="IPR051447">
    <property type="entry name" value="Lipoprotein-release_system"/>
</dbReference>
<dbReference type="AlphaFoldDB" id="A0A098S913"/>
<dbReference type="PANTHER" id="PTHR30489">
    <property type="entry name" value="LIPOPROTEIN-RELEASING SYSTEM TRANSMEMBRANE PROTEIN LOLE"/>
    <property type="match status" value="1"/>
</dbReference>
<evidence type="ECO:0000259" key="8">
    <source>
        <dbReference type="Pfam" id="PF02687"/>
    </source>
</evidence>
<keyword evidence="4 7" id="KW-0812">Transmembrane</keyword>
<evidence type="ECO:0000256" key="3">
    <source>
        <dbReference type="ARBA" id="ARBA00022475"/>
    </source>
</evidence>
<feature type="domain" description="ABC3 transporter permease C-terminal" evidence="8">
    <location>
        <begin position="281"/>
        <end position="404"/>
    </location>
</feature>
<feature type="transmembrane region" description="Helical" evidence="7">
    <location>
        <begin position="371"/>
        <end position="394"/>
    </location>
</feature>
<evidence type="ECO:0000259" key="9">
    <source>
        <dbReference type="Pfam" id="PF12704"/>
    </source>
</evidence>
<evidence type="ECO:0000256" key="1">
    <source>
        <dbReference type="ARBA" id="ARBA00004651"/>
    </source>
</evidence>
<evidence type="ECO:0000256" key="2">
    <source>
        <dbReference type="ARBA" id="ARBA00005236"/>
    </source>
</evidence>
<evidence type="ECO:0000256" key="4">
    <source>
        <dbReference type="ARBA" id="ARBA00022692"/>
    </source>
</evidence>
<dbReference type="Proteomes" id="UP000029736">
    <property type="component" value="Unassembled WGS sequence"/>
</dbReference>
<keyword evidence="3" id="KW-1003">Cell membrane</keyword>
<keyword evidence="11" id="KW-1185">Reference proteome</keyword>
<keyword evidence="5 7" id="KW-1133">Transmembrane helix</keyword>
<evidence type="ECO:0000313" key="10">
    <source>
        <dbReference type="EMBL" id="KGE88133.1"/>
    </source>
</evidence>
<reference evidence="10 11" key="1">
    <citation type="journal article" date="2014" name="Int. J. Syst. Evol. Microbiol.">
        <title>Phaeodactylibacter xiamenensis gen. nov., sp. nov., a member of the family Saprospiraceae isolated from the marine alga Phaeodactylum tricornutum.</title>
        <authorList>
            <person name="Chen Z.Jr."/>
            <person name="Lei X."/>
            <person name="Lai Q."/>
            <person name="Li Y."/>
            <person name="Zhang B."/>
            <person name="Zhang J."/>
            <person name="Zhang H."/>
            <person name="Yang L."/>
            <person name="Zheng W."/>
            <person name="Tian Y."/>
            <person name="Yu Z."/>
            <person name="Xu H.Jr."/>
            <person name="Zheng T."/>
        </authorList>
    </citation>
    <scope>NUCLEOTIDE SEQUENCE [LARGE SCALE GENOMIC DNA]</scope>
    <source>
        <strain evidence="10 11">KD52</strain>
    </source>
</reference>
<evidence type="ECO:0000256" key="6">
    <source>
        <dbReference type="ARBA" id="ARBA00023136"/>
    </source>
</evidence>
<organism evidence="10 11">
    <name type="scientific">Phaeodactylibacter xiamenensis</name>
    <dbReference type="NCBI Taxonomy" id="1524460"/>
    <lineage>
        <taxon>Bacteria</taxon>
        <taxon>Pseudomonadati</taxon>
        <taxon>Bacteroidota</taxon>
        <taxon>Saprospiria</taxon>
        <taxon>Saprospirales</taxon>
        <taxon>Haliscomenobacteraceae</taxon>
        <taxon>Phaeodactylibacter</taxon>
    </lineage>
</organism>
<dbReference type="RefSeq" id="WP_044219327.1">
    <property type="nucleotide sequence ID" value="NZ_JBKAGJ010000028.1"/>
</dbReference>
<feature type="transmembrane region" description="Helical" evidence="7">
    <location>
        <begin position="324"/>
        <end position="351"/>
    </location>
</feature>
<gene>
    <name evidence="10" type="ORF">IX84_09890</name>
</gene>
<dbReference type="Pfam" id="PF02687">
    <property type="entry name" value="FtsX"/>
    <property type="match status" value="1"/>
</dbReference>
<comment type="similarity">
    <text evidence="2">Belongs to the ABC-4 integral membrane protein family. LolC/E subfamily.</text>
</comment>
<dbReference type="STRING" id="1524460.IX84_09890"/>
<evidence type="ECO:0000256" key="7">
    <source>
        <dbReference type="SAM" id="Phobius"/>
    </source>
</evidence>
<evidence type="ECO:0008006" key="12">
    <source>
        <dbReference type="Google" id="ProtNLM"/>
    </source>
</evidence>
<sequence>MQFSIRIARRYLLAKKSTNAINIITGIAVLGIAVGSAALILVLSVFNGFEDLIATMYSNFNPDVKVTPAQGKTFAADTVMLEELLALEEVAAVTTSLEEVAFFEYKDNQDFGTLKGVAPNYEKVVGIDTTVREGIYRLKDGEKDFAILGLGMRDKLNVNVGDPFTELGVYMPRRSQSRGMFSRQLQPFRRRYIYPGGTFVIQHEFNNEYVLAPISFARGLLEADANEVSAIEIRLQEGVDSRDAVTQIGTLLGEDYEVKDRFEQEAAFLKLMQIEKWLSYAIASLMLLLVSFNMIGALWMIVLEKQPDIAILRSMGALKTTIRDIFLAEGVLLSLLGLGIGIVLALGLYAAQKYIGLITVPGNFIVEAYPISLRFTDFVTVSITVIAIGFLAALPPALRSMRVSALIREE</sequence>
<dbReference type="GO" id="GO:0098797">
    <property type="term" value="C:plasma membrane protein complex"/>
    <property type="evidence" value="ECO:0007669"/>
    <property type="project" value="TreeGrafter"/>
</dbReference>
<feature type="domain" description="MacB-like periplasmic core" evidence="9">
    <location>
        <begin position="25"/>
        <end position="249"/>
    </location>
</feature>
<protein>
    <recommendedName>
        <fullName evidence="12">ABC transporter permease</fullName>
    </recommendedName>
</protein>
<dbReference type="InterPro" id="IPR025857">
    <property type="entry name" value="MacB_PCD"/>
</dbReference>
<dbReference type="GO" id="GO:0044874">
    <property type="term" value="P:lipoprotein localization to outer membrane"/>
    <property type="evidence" value="ECO:0007669"/>
    <property type="project" value="TreeGrafter"/>
</dbReference>
<feature type="transmembrane region" description="Helical" evidence="7">
    <location>
        <begin position="277"/>
        <end position="303"/>
    </location>
</feature>
<keyword evidence="6 7" id="KW-0472">Membrane</keyword>
<name>A0A098S913_9BACT</name>
<dbReference type="OrthoDB" id="1522724at2"/>
<dbReference type="EMBL" id="JPOS01000020">
    <property type="protein sequence ID" value="KGE88133.1"/>
    <property type="molecule type" value="Genomic_DNA"/>
</dbReference>
<proteinExistence type="inferred from homology"/>
<feature type="transmembrane region" description="Helical" evidence="7">
    <location>
        <begin position="21"/>
        <end position="46"/>
    </location>
</feature>
<dbReference type="Pfam" id="PF12704">
    <property type="entry name" value="MacB_PCD"/>
    <property type="match status" value="1"/>
</dbReference>
<evidence type="ECO:0000256" key="5">
    <source>
        <dbReference type="ARBA" id="ARBA00022989"/>
    </source>
</evidence>